<evidence type="ECO:0000256" key="6">
    <source>
        <dbReference type="ARBA" id="ARBA00023157"/>
    </source>
</evidence>
<dbReference type="PROSITE" id="PS51808">
    <property type="entry name" value="CHCH"/>
    <property type="match status" value="1"/>
</dbReference>
<dbReference type="InterPro" id="IPR009069">
    <property type="entry name" value="Cys_alpha_HP_mot_SF"/>
</dbReference>
<dbReference type="InterPro" id="IPR007745">
    <property type="entry name" value="Cyt_c_oxidase_Cu-chaperone"/>
</dbReference>
<dbReference type="OrthoDB" id="1915887at2759"/>
<dbReference type="FunFam" id="1.10.287.1130:FF:000003">
    <property type="entry name" value="Cytochrome c oxidase copper chaperone"/>
    <property type="match status" value="1"/>
</dbReference>
<evidence type="ECO:0000313" key="10">
    <source>
        <dbReference type="Proteomes" id="UP000007797"/>
    </source>
</evidence>
<evidence type="ECO:0000256" key="7">
    <source>
        <dbReference type="ARBA" id="ARBA00023186"/>
    </source>
</evidence>
<dbReference type="Proteomes" id="UP000007797">
    <property type="component" value="Unassembled WGS sequence"/>
</dbReference>
<protein>
    <recommendedName>
        <fullName evidence="11">Cytochrome c oxidase copper chaperone</fullName>
    </recommendedName>
</protein>
<feature type="binding site" evidence="8">
    <location>
        <position position="29"/>
    </location>
    <ligand>
        <name>Cu cation</name>
        <dbReference type="ChEBI" id="CHEBI:23378"/>
    </ligand>
</feature>
<reference evidence="10" key="1">
    <citation type="journal article" date="2011" name="Genome Res.">
        <title>Phylogeny-wide analysis of social amoeba genomes highlights ancient origins for complex intercellular communication.</title>
        <authorList>
            <person name="Heidel A.J."/>
            <person name="Lawal H.M."/>
            <person name="Felder M."/>
            <person name="Schilde C."/>
            <person name="Helps N.R."/>
            <person name="Tunggal B."/>
            <person name="Rivero F."/>
            <person name="John U."/>
            <person name="Schleicher M."/>
            <person name="Eichinger L."/>
            <person name="Platzer M."/>
            <person name="Noegel A.A."/>
            <person name="Schaap P."/>
            <person name="Gloeckner G."/>
        </authorList>
    </citation>
    <scope>NUCLEOTIDE SEQUENCE [LARGE SCALE GENOMIC DNA]</scope>
    <source>
        <strain evidence="10">SH3</strain>
    </source>
</reference>
<dbReference type="Gene3D" id="1.10.287.1130">
    <property type="entry name" value="CytochromE C oxidase copper chaperone"/>
    <property type="match status" value="1"/>
</dbReference>
<organism evidence="9 10">
    <name type="scientific">Cavenderia fasciculata</name>
    <name type="common">Slime mold</name>
    <name type="synonym">Dictyostelium fasciculatum</name>
    <dbReference type="NCBI Taxonomy" id="261658"/>
    <lineage>
        <taxon>Eukaryota</taxon>
        <taxon>Amoebozoa</taxon>
        <taxon>Evosea</taxon>
        <taxon>Eumycetozoa</taxon>
        <taxon>Dictyostelia</taxon>
        <taxon>Acytosteliales</taxon>
        <taxon>Cavenderiaceae</taxon>
        <taxon>Cavenderia</taxon>
    </lineage>
</organism>
<evidence type="ECO:0000256" key="3">
    <source>
        <dbReference type="ARBA" id="ARBA00022723"/>
    </source>
</evidence>
<dbReference type="GO" id="GO:0016531">
    <property type="term" value="F:copper chaperone activity"/>
    <property type="evidence" value="ECO:0007669"/>
    <property type="project" value="InterPro"/>
</dbReference>
<proteinExistence type="inferred from homology"/>
<keyword evidence="4 8" id="KW-0186">Copper</keyword>
<dbReference type="PANTHER" id="PTHR16719:SF0">
    <property type="entry name" value="CYTOCHROME C OXIDASE COPPER CHAPERONE"/>
    <property type="match status" value="1"/>
</dbReference>
<dbReference type="GO" id="GO:0005507">
    <property type="term" value="F:copper ion binding"/>
    <property type="evidence" value="ECO:0007669"/>
    <property type="project" value="InterPro"/>
</dbReference>
<keyword evidence="7" id="KW-0143">Chaperone</keyword>
<dbReference type="AlphaFoldDB" id="F4PHQ2"/>
<keyword evidence="5" id="KW-0496">Mitochondrion</keyword>
<dbReference type="GO" id="GO:0005758">
    <property type="term" value="C:mitochondrial intermembrane space"/>
    <property type="evidence" value="ECO:0007669"/>
    <property type="project" value="UniProtKB-SubCell"/>
</dbReference>
<dbReference type="KEGG" id="dfa:DFA_03484"/>
<evidence type="ECO:0000256" key="4">
    <source>
        <dbReference type="ARBA" id="ARBA00023008"/>
    </source>
</evidence>
<accession>F4PHQ2</accession>
<evidence type="ECO:0000256" key="8">
    <source>
        <dbReference type="PIRSR" id="PIRSR607745-1"/>
    </source>
</evidence>
<keyword evidence="10" id="KW-1185">Reference proteome</keyword>
<evidence type="ECO:0000256" key="5">
    <source>
        <dbReference type="ARBA" id="ARBA00023128"/>
    </source>
</evidence>
<keyword evidence="6" id="KW-1015">Disulfide bond</keyword>
<evidence type="ECO:0000256" key="2">
    <source>
        <dbReference type="ARBA" id="ARBA00009241"/>
    </source>
</evidence>
<dbReference type="Pfam" id="PF05051">
    <property type="entry name" value="COX17"/>
    <property type="match status" value="1"/>
</dbReference>
<dbReference type="PANTHER" id="PTHR16719">
    <property type="entry name" value="CYTOCHROME C OXIDASE COPPER CHAPERONE"/>
    <property type="match status" value="1"/>
</dbReference>
<dbReference type="EMBL" id="GL883006">
    <property type="protein sequence ID" value="EGG25236.1"/>
    <property type="molecule type" value="Genomic_DNA"/>
</dbReference>
<evidence type="ECO:0000256" key="1">
    <source>
        <dbReference type="ARBA" id="ARBA00004569"/>
    </source>
</evidence>
<dbReference type="GeneID" id="14876844"/>
<dbReference type="RefSeq" id="XP_004363087.1">
    <property type="nucleotide sequence ID" value="XM_004363030.1"/>
</dbReference>
<dbReference type="OMA" id="HKACMRK"/>
<gene>
    <name evidence="9" type="ORF">DFA_03484</name>
</gene>
<comment type="subcellular location">
    <subcellularLocation>
        <location evidence="1">Mitochondrion intermembrane space</location>
    </subcellularLocation>
</comment>
<comment type="similarity">
    <text evidence="2">Belongs to the COX17 family.</text>
</comment>
<evidence type="ECO:0008006" key="11">
    <source>
        <dbReference type="Google" id="ProtNLM"/>
    </source>
</evidence>
<feature type="binding site" evidence="8">
    <location>
        <position position="30"/>
    </location>
    <ligand>
        <name>Cu cation</name>
        <dbReference type="ChEBI" id="CHEBI:23378"/>
    </ligand>
</feature>
<dbReference type="STRING" id="1054147.F4PHQ2"/>
<keyword evidence="3 8" id="KW-0479">Metal-binding</keyword>
<sequence length="69" mass="7570">MSIEVNAVQPTTTSTPVVEAAAAPKKKICCACPETKKIRDECILQNGEDKCFQFIEAHKVCLRAEGFDI</sequence>
<dbReference type="SUPFAM" id="SSF47072">
    <property type="entry name" value="Cysteine alpha-hairpin motif"/>
    <property type="match status" value="1"/>
</dbReference>
<name>F4PHQ2_CACFS</name>
<dbReference type="GO" id="GO:0033617">
    <property type="term" value="P:mitochondrial respiratory chain complex IV assembly"/>
    <property type="evidence" value="ECO:0007669"/>
    <property type="project" value="TreeGrafter"/>
</dbReference>
<evidence type="ECO:0000313" key="9">
    <source>
        <dbReference type="EMBL" id="EGG25236.1"/>
    </source>
</evidence>